<keyword evidence="3" id="KW-0378">Hydrolase</keyword>
<feature type="compositionally biased region" description="Polar residues" evidence="4">
    <location>
        <begin position="448"/>
        <end position="465"/>
    </location>
</feature>
<dbReference type="SUPFAM" id="SSF54001">
    <property type="entry name" value="Cysteine proteinases"/>
    <property type="match status" value="1"/>
</dbReference>
<feature type="region of interest" description="Disordered" evidence="4">
    <location>
        <begin position="413"/>
        <end position="465"/>
    </location>
</feature>
<evidence type="ECO:0000256" key="4">
    <source>
        <dbReference type="SAM" id="MobiDB-lite"/>
    </source>
</evidence>
<dbReference type="Gene3D" id="3.40.395.10">
    <property type="entry name" value="Adenoviral Proteinase, Chain A"/>
    <property type="match status" value="1"/>
</dbReference>
<feature type="region of interest" description="Disordered" evidence="4">
    <location>
        <begin position="594"/>
        <end position="636"/>
    </location>
</feature>
<evidence type="ECO:0000313" key="6">
    <source>
        <dbReference type="EMBL" id="KAF4371815.1"/>
    </source>
</evidence>
<feature type="compositionally biased region" description="Low complexity" evidence="4">
    <location>
        <begin position="621"/>
        <end position="635"/>
    </location>
</feature>
<dbReference type="PANTHER" id="PTHR33018:SF31">
    <property type="entry name" value="TRANSPOSASE, PTTA_EN_SPM, PLANT"/>
    <property type="match status" value="1"/>
</dbReference>
<name>A0A7J6FME6_CANSA</name>
<feature type="region of interest" description="Disordered" evidence="4">
    <location>
        <begin position="364"/>
        <end position="383"/>
    </location>
</feature>
<feature type="compositionally biased region" description="Polar residues" evidence="4">
    <location>
        <begin position="423"/>
        <end position="435"/>
    </location>
</feature>
<dbReference type="InterPro" id="IPR004252">
    <property type="entry name" value="Probable_transposase_24"/>
</dbReference>
<evidence type="ECO:0000256" key="3">
    <source>
        <dbReference type="ARBA" id="ARBA00022801"/>
    </source>
</evidence>
<feature type="compositionally biased region" description="Low complexity" evidence="4">
    <location>
        <begin position="413"/>
        <end position="422"/>
    </location>
</feature>
<organism evidence="6 7">
    <name type="scientific">Cannabis sativa</name>
    <name type="common">Hemp</name>
    <name type="synonym">Marijuana</name>
    <dbReference type="NCBI Taxonomy" id="3483"/>
    <lineage>
        <taxon>Eukaryota</taxon>
        <taxon>Viridiplantae</taxon>
        <taxon>Streptophyta</taxon>
        <taxon>Embryophyta</taxon>
        <taxon>Tracheophyta</taxon>
        <taxon>Spermatophyta</taxon>
        <taxon>Magnoliopsida</taxon>
        <taxon>eudicotyledons</taxon>
        <taxon>Gunneridae</taxon>
        <taxon>Pentapetalae</taxon>
        <taxon>rosids</taxon>
        <taxon>fabids</taxon>
        <taxon>Rosales</taxon>
        <taxon>Cannabaceae</taxon>
        <taxon>Cannabis</taxon>
    </lineage>
</organism>
<feature type="compositionally biased region" description="Polar residues" evidence="4">
    <location>
        <begin position="599"/>
        <end position="614"/>
    </location>
</feature>
<dbReference type="AlphaFoldDB" id="A0A7J6FME6"/>
<dbReference type="PANTHER" id="PTHR33018">
    <property type="entry name" value="OS10G0338966 PROTEIN-RELATED"/>
    <property type="match status" value="1"/>
</dbReference>
<reference evidence="6 7" key="1">
    <citation type="journal article" date="2020" name="bioRxiv">
        <title>Sequence and annotation of 42 cannabis genomes reveals extensive copy number variation in cannabinoid synthesis and pathogen resistance genes.</title>
        <authorList>
            <person name="Mckernan K.J."/>
            <person name="Helbert Y."/>
            <person name="Kane L.T."/>
            <person name="Ebling H."/>
            <person name="Zhang L."/>
            <person name="Liu B."/>
            <person name="Eaton Z."/>
            <person name="Mclaughlin S."/>
            <person name="Kingan S."/>
            <person name="Baybayan P."/>
            <person name="Concepcion G."/>
            <person name="Jordan M."/>
            <person name="Riva A."/>
            <person name="Barbazuk W."/>
            <person name="Harkins T."/>
        </authorList>
    </citation>
    <scope>NUCLEOTIDE SEQUENCE [LARGE SCALE GENOMIC DNA]</scope>
    <source>
        <strain evidence="7">cv. Jamaican Lion 4</strain>
        <tissue evidence="6">Leaf</tissue>
    </source>
</reference>
<sequence>MFSSSISSQPFQKNIEICLATGAFWGSYHLERDVECTALSTRSYGKIVCKKCPSIVVVCSECFITIFYEHSIEIVYWRVTNLKNSLFYTTFKDTDSLKQQVQLLLYSATTHDVVQAIHSWMEVFGHIANILLVVDLINTYKIRKCYRNKENSAQFLITLKIYKDMEDDDDNTPVENETPSEDTQTKEKDLEWKSKGLKVPLEWNDYGQPIGKHCAMLQTYLGYLARTQVPIDIVDWPSVPYTLLVHLWDDVEATFEVDPNYDKRYIMESISKKWRDRKSQLTKIIFSYLEDPEFAKDNPTTLTDPPKKSNITKEQWKTFVASRDNPEFKAIRKGAQERRAKLEYNHRSARTSLAQIEANLQKEHKSRMNNKGQFLDESTKEVAERIQQEKQELLRQLKIMNERFSTIESQMKMMMSHQSQSQPNNATQPEVQSGNGVEGQSGNGVEGQSGNRVEAQSGNGVEAQSGTRVEAQLGNGVEAQSGTRVEAQLGNGLEIHQSTNSKDEPCRLIIESSLETVAKGYIVHTGDDKIHCDDIRDNLRVRITEVIVGDADLPKAISDEVVKVKDVINTFVPWPSHLVLRGFEALIEPRPKKLKVTRKNNPSQHIQPTTQPQQKESRPFSSSSVKTSSLTTKKSTIPDHIPPSLVLYTKNFLKSKGSFMCTITAPQNIFGSIEHNIYIDKDDVSQVLHLEEISAAVISLYMRGLYETLLKMRIAQYVSFMEASQFAPSIGKTNNIVERARLLAERLNSVEKGMFLLTPYNLGRHWMVIIIYAHSQDAYFFDPVGNHPKEDAVSVVKSAFDLYNTRNNNLRRKVQGVTWYTVQGPKQPDDKVCGFYIMRLMRDLTMSNDPRDYLEKHCYGQKTYSTDEINEVREEWVSYLTEYMP</sequence>
<gene>
    <name evidence="6" type="ORF">F8388_023128</name>
</gene>
<dbReference type="InterPro" id="IPR003653">
    <property type="entry name" value="Peptidase_C48_C"/>
</dbReference>
<evidence type="ECO:0000256" key="1">
    <source>
        <dbReference type="ARBA" id="ARBA00005234"/>
    </source>
</evidence>
<dbReference type="EMBL" id="JAATIP010000108">
    <property type="protein sequence ID" value="KAF4371815.1"/>
    <property type="molecule type" value="Genomic_DNA"/>
</dbReference>
<evidence type="ECO:0000256" key="2">
    <source>
        <dbReference type="ARBA" id="ARBA00022670"/>
    </source>
</evidence>
<dbReference type="InterPro" id="IPR058352">
    <property type="entry name" value="DUF8039"/>
</dbReference>
<evidence type="ECO:0000313" key="7">
    <source>
        <dbReference type="Proteomes" id="UP000525078"/>
    </source>
</evidence>
<dbReference type="Pfam" id="PF26133">
    <property type="entry name" value="DUF8039"/>
    <property type="match status" value="1"/>
</dbReference>
<dbReference type="Proteomes" id="UP000525078">
    <property type="component" value="Unassembled WGS sequence"/>
</dbReference>
<evidence type="ECO:0000259" key="5">
    <source>
        <dbReference type="PROSITE" id="PS50600"/>
    </source>
</evidence>
<feature type="compositionally biased region" description="Gly residues" evidence="4">
    <location>
        <begin position="436"/>
        <end position="447"/>
    </location>
</feature>
<accession>A0A7J6FME6</accession>
<dbReference type="Pfam" id="PF02902">
    <property type="entry name" value="Peptidase_C48"/>
    <property type="match status" value="1"/>
</dbReference>
<comment type="similarity">
    <text evidence="1">Belongs to the peptidase C48 family.</text>
</comment>
<protein>
    <recommendedName>
        <fullName evidence="5">Ubiquitin-like protease family profile domain-containing protein</fullName>
    </recommendedName>
</protein>
<proteinExistence type="inferred from homology"/>
<dbReference type="PROSITE" id="PS50600">
    <property type="entry name" value="ULP_PROTEASE"/>
    <property type="match status" value="1"/>
</dbReference>
<dbReference type="Pfam" id="PF03004">
    <property type="entry name" value="Transposase_24"/>
    <property type="match status" value="1"/>
</dbReference>
<comment type="caution">
    <text evidence="6">The sequence shown here is derived from an EMBL/GenBank/DDBJ whole genome shotgun (WGS) entry which is preliminary data.</text>
</comment>
<feature type="region of interest" description="Disordered" evidence="4">
    <location>
        <begin position="168"/>
        <end position="187"/>
    </location>
</feature>
<dbReference type="GO" id="GO:0006508">
    <property type="term" value="P:proteolysis"/>
    <property type="evidence" value="ECO:0007669"/>
    <property type="project" value="UniProtKB-KW"/>
</dbReference>
<feature type="domain" description="Ubiquitin-like protease family profile" evidence="5">
    <location>
        <begin position="677"/>
        <end position="844"/>
    </location>
</feature>
<dbReference type="GO" id="GO:0008234">
    <property type="term" value="F:cysteine-type peptidase activity"/>
    <property type="evidence" value="ECO:0007669"/>
    <property type="project" value="InterPro"/>
</dbReference>
<dbReference type="InterPro" id="IPR038765">
    <property type="entry name" value="Papain-like_cys_pep_sf"/>
</dbReference>
<keyword evidence="2" id="KW-0645">Protease</keyword>